<sequence length="44" mass="4683">MSRASMPAPSSTSTRQSITPMPVVAGHTLMQPCTPPLPYDTPIE</sequence>
<name>A0A8R7QYZ7_TRIUA</name>
<evidence type="ECO:0000313" key="3">
    <source>
        <dbReference type="Proteomes" id="UP000015106"/>
    </source>
</evidence>
<dbReference type="Proteomes" id="UP000015106">
    <property type="component" value="Chromosome 7"/>
</dbReference>
<organism evidence="2 3">
    <name type="scientific">Triticum urartu</name>
    <name type="common">Red wild einkorn</name>
    <name type="synonym">Crithodium urartu</name>
    <dbReference type="NCBI Taxonomy" id="4572"/>
    <lineage>
        <taxon>Eukaryota</taxon>
        <taxon>Viridiplantae</taxon>
        <taxon>Streptophyta</taxon>
        <taxon>Embryophyta</taxon>
        <taxon>Tracheophyta</taxon>
        <taxon>Spermatophyta</taxon>
        <taxon>Magnoliopsida</taxon>
        <taxon>Liliopsida</taxon>
        <taxon>Poales</taxon>
        <taxon>Poaceae</taxon>
        <taxon>BOP clade</taxon>
        <taxon>Pooideae</taxon>
        <taxon>Triticodae</taxon>
        <taxon>Triticeae</taxon>
        <taxon>Triticinae</taxon>
        <taxon>Triticum</taxon>
    </lineage>
</organism>
<keyword evidence="3" id="KW-1185">Reference proteome</keyword>
<feature type="region of interest" description="Disordered" evidence="1">
    <location>
        <begin position="1"/>
        <end position="20"/>
    </location>
</feature>
<evidence type="ECO:0000313" key="2">
    <source>
        <dbReference type="EnsemblPlants" id="TuG1812G0700002948.01.T01.cds348207"/>
    </source>
</evidence>
<dbReference type="EnsemblPlants" id="TuG1812G0700002948.01.T01">
    <property type="protein sequence ID" value="TuG1812G0700002948.01.T01.cds348207"/>
    <property type="gene ID" value="TuG1812G0700002948.01"/>
</dbReference>
<proteinExistence type="predicted"/>
<feature type="compositionally biased region" description="Polar residues" evidence="1">
    <location>
        <begin position="8"/>
        <end position="19"/>
    </location>
</feature>
<dbReference type="AlphaFoldDB" id="A0A8R7QYZ7"/>
<evidence type="ECO:0000256" key="1">
    <source>
        <dbReference type="SAM" id="MobiDB-lite"/>
    </source>
</evidence>
<protein>
    <submittedName>
        <fullName evidence="2">Uncharacterized protein</fullName>
    </submittedName>
</protein>
<reference evidence="3" key="1">
    <citation type="journal article" date="2013" name="Nature">
        <title>Draft genome of the wheat A-genome progenitor Triticum urartu.</title>
        <authorList>
            <person name="Ling H.Q."/>
            <person name="Zhao S."/>
            <person name="Liu D."/>
            <person name="Wang J."/>
            <person name="Sun H."/>
            <person name="Zhang C."/>
            <person name="Fan H."/>
            <person name="Li D."/>
            <person name="Dong L."/>
            <person name="Tao Y."/>
            <person name="Gao C."/>
            <person name="Wu H."/>
            <person name="Li Y."/>
            <person name="Cui Y."/>
            <person name="Guo X."/>
            <person name="Zheng S."/>
            <person name="Wang B."/>
            <person name="Yu K."/>
            <person name="Liang Q."/>
            <person name="Yang W."/>
            <person name="Lou X."/>
            <person name="Chen J."/>
            <person name="Feng M."/>
            <person name="Jian J."/>
            <person name="Zhang X."/>
            <person name="Luo G."/>
            <person name="Jiang Y."/>
            <person name="Liu J."/>
            <person name="Wang Z."/>
            <person name="Sha Y."/>
            <person name="Zhang B."/>
            <person name="Wu H."/>
            <person name="Tang D."/>
            <person name="Shen Q."/>
            <person name="Xue P."/>
            <person name="Zou S."/>
            <person name="Wang X."/>
            <person name="Liu X."/>
            <person name="Wang F."/>
            <person name="Yang Y."/>
            <person name="An X."/>
            <person name="Dong Z."/>
            <person name="Zhang K."/>
            <person name="Zhang X."/>
            <person name="Luo M.C."/>
            <person name="Dvorak J."/>
            <person name="Tong Y."/>
            <person name="Wang J."/>
            <person name="Yang H."/>
            <person name="Li Z."/>
            <person name="Wang D."/>
            <person name="Zhang A."/>
            <person name="Wang J."/>
        </authorList>
    </citation>
    <scope>NUCLEOTIDE SEQUENCE</scope>
    <source>
        <strain evidence="3">cv. G1812</strain>
    </source>
</reference>
<dbReference type="Gramene" id="TuG1812G0700002948.01.T01">
    <property type="protein sequence ID" value="TuG1812G0700002948.01.T01.cds348207"/>
    <property type="gene ID" value="TuG1812G0700002948.01"/>
</dbReference>
<accession>A0A8R7QYZ7</accession>
<reference evidence="2" key="2">
    <citation type="submission" date="2018-03" db="EMBL/GenBank/DDBJ databases">
        <title>The Triticum urartu genome reveals the dynamic nature of wheat genome evolution.</title>
        <authorList>
            <person name="Ling H."/>
            <person name="Ma B."/>
            <person name="Shi X."/>
            <person name="Liu H."/>
            <person name="Dong L."/>
            <person name="Sun H."/>
            <person name="Cao Y."/>
            <person name="Gao Q."/>
            <person name="Zheng S."/>
            <person name="Li Y."/>
            <person name="Yu Y."/>
            <person name="Du H."/>
            <person name="Qi M."/>
            <person name="Li Y."/>
            <person name="Yu H."/>
            <person name="Cui Y."/>
            <person name="Wang N."/>
            <person name="Chen C."/>
            <person name="Wu H."/>
            <person name="Zhao Y."/>
            <person name="Zhang J."/>
            <person name="Li Y."/>
            <person name="Zhou W."/>
            <person name="Zhang B."/>
            <person name="Hu W."/>
            <person name="Eijk M."/>
            <person name="Tang J."/>
            <person name="Witsenboer H."/>
            <person name="Zhao S."/>
            <person name="Li Z."/>
            <person name="Zhang A."/>
            <person name="Wang D."/>
            <person name="Liang C."/>
        </authorList>
    </citation>
    <scope>NUCLEOTIDE SEQUENCE [LARGE SCALE GENOMIC DNA]</scope>
    <source>
        <strain evidence="2">cv. G1812</strain>
    </source>
</reference>
<reference evidence="2" key="3">
    <citation type="submission" date="2022-06" db="UniProtKB">
        <authorList>
            <consortium name="EnsemblPlants"/>
        </authorList>
    </citation>
    <scope>IDENTIFICATION</scope>
</reference>